<dbReference type="InterPro" id="IPR018712">
    <property type="entry name" value="Tle1-like_cat"/>
</dbReference>
<accession>A0AA39NEH5</accession>
<dbReference type="Pfam" id="PF09994">
    <property type="entry name" value="T6SS_Tle1-like_cat"/>
    <property type="match status" value="1"/>
</dbReference>
<evidence type="ECO:0000259" key="2">
    <source>
        <dbReference type="Pfam" id="PF09994"/>
    </source>
</evidence>
<feature type="region of interest" description="Disordered" evidence="1">
    <location>
        <begin position="115"/>
        <end position="134"/>
    </location>
</feature>
<comment type="caution">
    <text evidence="3">The sequence shown here is derived from an EMBL/GenBank/DDBJ whole genome shotgun (WGS) entry which is preliminary data.</text>
</comment>
<dbReference type="PANTHER" id="PTHR33840:SF1">
    <property type="entry name" value="TLE1 PHOSPHOLIPASE DOMAIN-CONTAINING PROTEIN"/>
    <property type="match status" value="1"/>
</dbReference>
<dbReference type="SUPFAM" id="SSF64005">
    <property type="entry name" value="Undecaprenyl diphosphate synthase"/>
    <property type="match status" value="1"/>
</dbReference>
<evidence type="ECO:0000256" key="1">
    <source>
        <dbReference type="SAM" id="MobiDB-lite"/>
    </source>
</evidence>
<dbReference type="EMBL" id="JAUEPR010000099">
    <property type="protein sequence ID" value="KAK0464167.1"/>
    <property type="molecule type" value="Genomic_DNA"/>
</dbReference>
<reference evidence="3" key="1">
    <citation type="submission" date="2023-06" db="EMBL/GenBank/DDBJ databases">
        <authorList>
            <consortium name="Lawrence Berkeley National Laboratory"/>
            <person name="Ahrendt S."/>
            <person name="Sahu N."/>
            <person name="Indic B."/>
            <person name="Wong-Bajracharya J."/>
            <person name="Merenyi Z."/>
            <person name="Ke H.-M."/>
            <person name="Monk M."/>
            <person name="Kocsube S."/>
            <person name="Drula E."/>
            <person name="Lipzen A."/>
            <person name="Balint B."/>
            <person name="Henrissat B."/>
            <person name="Andreopoulos B."/>
            <person name="Martin F.M."/>
            <person name="Harder C.B."/>
            <person name="Rigling D."/>
            <person name="Ford K.L."/>
            <person name="Foster G.D."/>
            <person name="Pangilinan J."/>
            <person name="Papanicolaou A."/>
            <person name="Barry K."/>
            <person name="LaButti K."/>
            <person name="Viragh M."/>
            <person name="Koriabine M."/>
            <person name="Yan M."/>
            <person name="Riley R."/>
            <person name="Champramary S."/>
            <person name="Plett K.L."/>
            <person name="Tsai I.J."/>
            <person name="Slot J."/>
            <person name="Sipos G."/>
            <person name="Plett J."/>
            <person name="Nagy L.G."/>
            <person name="Grigoriev I.V."/>
        </authorList>
    </citation>
    <scope>NUCLEOTIDE SEQUENCE</scope>
    <source>
        <strain evidence="3">ICMP 16352</strain>
    </source>
</reference>
<feature type="domain" description="T6SS Phospholipase effector Tle1-like catalytic" evidence="2">
    <location>
        <begin position="377"/>
        <end position="643"/>
    </location>
</feature>
<organism evidence="3 4">
    <name type="scientific">Armillaria novae-zelandiae</name>
    <dbReference type="NCBI Taxonomy" id="153914"/>
    <lineage>
        <taxon>Eukaryota</taxon>
        <taxon>Fungi</taxon>
        <taxon>Dikarya</taxon>
        <taxon>Basidiomycota</taxon>
        <taxon>Agaricomycotina</taxon>
        <taxon>Agaricomycetes</taxon>
        <taxon>Agaricomycetidae</taxon>
        <taxon>Agaricales</taxon>
        <taxon>Marasmiineae</taxon>
        <taxon>Physalacriaceae</taxon>
        <taxon>Armillaria</taxon>
    </lineage>
</organism>
<dbReference type="Proteomes" id="UP001175227">
    <property type="component" value="Unassembled WGS sequence"/>
</dbReference>
<dbReference type="PANTHER" id="PTHR33840">
    <property type="match status" value="1"/>
</dbReference>
<protein>
    <recommendedName>
        <fullName evidence="2">T6SS Phospholipase effector Tle1-like catalytic domain-containing protein</fullName>
    </recommendedName>
</protein>
<proteinExistence type="predicted"/>
<dbReference type="GO" id="GO:0016765">
    <property type="term" value="F:transferase activity, transferring alkyl or aryl (other than methyl) groups"/>
    <property type="evidence" value="ECO:0007669"/>
    <property type="project" value="InterPro"/>
</dbReference>
<gene>
    <name evidence="3" type="ORF">IW261DRAFT_1598706</name>
</gene>
<dbReference type="SUPFAM" id="SSF53474">
    <property type="entry name" value="alpha/beta-Hydrolases"/>
    <property type="match status" value="1"/>
</dbReference>
<sequence length="769" mass="87494">MAVLAFFFLRLIHAFYSIAVFASSCWKRFNFIPPLPLTATRRRIPKHLAVIFVPDHDIHPDITHACLLESVYRTIDWCRELGIEKVALYDSEGLLQASATTIHHHIAQPCEATVEHEYPPTPPLSEPDSRSVSPEHIPEVNPYTVISLPHEESKVGRRRHTTARNSHGPMTLYLISSSSSKQAIAAAARSICKLELPHSKVSTDKFKLSVAELGQRLEGKDGLPPPDFMIVHPMSPSKYNRTPLELHGFPPWQTRLTEIYHNRHIKRHAAWITWILPQRFYSARWPVPLTEMEFREALDEFSGAEMRFGNKTSVRLFPIKMSRRTGMILWEYTWDRLHVILSENSIRCTPRREDKRRLDDKRREASFTSVLTQDRLLYTNTLRLARTITNEDTRSDPPIQQIVFYQSGIGTERNLYDEYVDATTGGTLADKVEEAYAFIALNYFPGDEIFLFGFSRGAYTARMVAMFIGAIGLLDRRDMDNFARIFIAYQRLAKSDDEQGMFFGYLISIERQLLTDELHAFTKPDAHGLQRVNTPFSIKCIGVFETVGSLGLPDELTLDLKKATLIFGFPDKVLGGHIERAYHALALNETRRDFDCTKYERARQGLSKGQILKQCWFGGCHSDIGGGYRDHDLADIALIWMAANVQDMLSLDMEYLRSVPSPIAPWGSQKPHNPRTGLASVFFATKRKLPLSIDNITNETIHSSVLEQAKLPSALVDAIAAGHTVVEDPLPLEKEFKAKWIVEREPQDVSLTPAKKQFIQDIQDHCIIA</sequence>
<evidence type="ECO:0000313" key="3">
    <source>
        <dbReference type="EMBL" id="KAK0464167.1"/>
    </source>
</evidence>
<dbReference type="InterPro" id="IPR036424">
    <property type="entry name" value="UPP_synth-like_sf"/>
</dbReference>
<dbReference type="Gene3D" id="3.40.1180.10">
    <property type="entry name" value="Decaprenyl diphosphate synthase-like"/>
    <property type="match status" value="1"/>
</dbReference>
<keyword evidence="4" id="KW-1185">Reference proteome</keyword>
<name>A0AA39NEH5_9AGAR</name>
<evidence type="ECO:0000313" key="4">
    <source>
        <dbReference type="Proteomes" id="UP001175227"/>
    </source>
</evidence>
<dbReference type="AlphaFoldDB" id="A0AA39NEH5"/>
<dbReference type="InterPro" id="IPR029058">
    <property type="entry name" value="AB_hydrolase_fold"/>
</dbReference>